<protein>
    <recommendedName>
        <fullName evidence="3">CobQ/CobB/MinD/ParA nucleotide binding domain-containing protein</fullName>
    </recommendedName>
</protein>
<dbReference type="Proteomes" id="UP000678281">
    <property type="component" value="Unassembled WGS sequence"/>
</dbReference>
<name>A0A942E9C2_9HYPH</name>
<gene>
    <name evidence="1" type="ORF">KD146_13845</name>
</gene>
<comment type="caution">
    <text evidence="1">The sequence shown here is derived from an EMBL/GenBank/DDBJ whole genome shotgun (WGS) entry which is preliminary data.</text>
</comment>
<organism evidence="1 2">
    <name type="scientific">Devosia litorisediminis</name>
    <dbReference type="NCBI Taxonomy" id="2829817"/>
    <lineage>
        <taxon>Bacteria</taxon>
        <taxon>Pseudomonadati</taxon>
        <taxon>Pseudomonadota</taxon>
        <taxon>Alphaproteobacteria</taxon>
        <taxon>Hyphomicrobiales</taxon>
        <taxon>Devosiaceae</taxon>
        <taxon>Devosia</taxon>
    </lineage>
</organism>
<dbReference type="EMBL" id="JAGXTP010000002">
    <property type="protein sequence ID" value="MBS3849782.1"/>
    <property type="molecule type" value="Genomic_DNA"/>
</dbReference>
<keyword evidence="2" id="KW-1185">Reference proteome</keyword>
<dbReference type="RefSeq" id="WP_212659414.1">
    <property type="nucleotide sequence ID" value="NZ_JAGXTP010000002.1"/>
</dbReference>
<evidence type="ECO:0000313" key="2">
    <source>
        <dbReference type="Proteomes" id="UP000678281"/>
    </source>
</evidence>
<evidence type="ECO:0000313" key="1">
    <source>
        <dbReference type="EMBL" id="MBS3849782.1"/>
    </source>
</evidence>
<reference evidence="1" key="1">
    <citation type="submission" date="2021-04" db="EMBL/GenBank/DDBJ databases">
        <title>Devosia litorisediminis sp. nov., isolated from a sand dune.</title>
        <authorList>
            <person name="Park S."/>
            <person name="Yoon J.-H."/>
        </authorList>
    </citation>
    <scope>NUCLEOTIDE SEQUENCE</scope>
    <source>
        <strain evidence="1">BSSL-BM10</strain>
    </source>
</reference>
<accession>A0A942E9C2</accession>
<dbReference type="AlphaFoldDB" id="A0A942E9C2"/>
<evidence type="ECO:0008006" key="3">
    <source>
        <dbReference type="Google" id="ProtNLM"/>
    </source>
</evidence>
<proteinExistence type="predicted"/>
<sequence length="268" mass="29743">MLHTNNTISLEDTVNVYGNGKGGVGKTSDCQTGIEYAIQRGLVPAIAQVDEQGRLEALNASHVLTITIDPKAARENPNLELQRFGPLSDLMVDTPKGRPIFIDLGANEDQRFAYWSRQAEVSEDIAESGRQVVLHIVYTSEQEAIEKAGTTARDLMRSLPVAKLCLVENQRFGRISDLVAGSAAHDAYQQHIQTLLPNAHLIRMPRIRGNSYARFEQARIPFSRVAQMRTAEVMDITGLGRADARIVRGDVSEWLEQMFLQLDQLFGA</sequence>